<protein>
    <submittedName>
        <fullName evidence="2">Uncharacterized protein</fullName>
    </submittedName>
</protein>
<evidence type="ECO:0000313" key="2">
    <source>
        <dbReference type="EMBL" id="TMI75629.1"/>
    </source>
</evidence>
<organism evidence="2 3">
    <name type="scientific">Candidatus Segetimicrobium genomatis</name>
    <dbReference type="NCBI Taxonomy" id="2569760"/>
    <lineage>
        <taxon>Bacteria</taxon>
        <taxon>Bacillati</taxon>
        <taxon>Candidatus Sysuimicrobiota</taxon>
        <taxon>Candidatus Sysuimicrobiia</taxon>
        <taxon>Candidatus Sysuimicrobiales</taxon>
        <taxon>Candidatus Segetimicrobiaceae</taxon>
        <taxon>Candidatus Segetimicrobium</taxon>
    </lineage>
</organism>
<feature type="transmembrane region" description="Helical" evidence="1">
    <location>
        <begin position="6"/>
        <end position="27"/>
    </location>
</feature>
<gene>
    <name evidence="2" type="ORF">E6H05_06185</name>
</gene>
<keyword evidence="1" id="KW-0812">Transmembrane</keyword>
<feature type="transmembrane region" description="Helical" evidence="1">
    <location>
        <begin position="76"/>
        <end position="98"/>
    </location>
</feature>
<evidence type="ECO:0000313" key="3">
    <source>
        <dbReference type="Proteomes" id="UP000318834"/>
    </source>
</evidence>
<keyword evidence="1" id="KW-1133">Transmembrane helix</keyword>
<name>A0A537IWD5_9BACT</name>
<accession>A0A537IWD5</accession>
<dbReference type="Proteomes" id="UP000318834">
    <property type="component" value="Unassembled WGS sequence"/>
</dbReference>
<reference evidence="2 3" key="1">
    <citation type="journal article" date="2019" name="Nat. Microbiol.">
        <title>Mediterranean grassland soil C-N compound turnover is dependent on rainfall and depth, and is mediated by genomically divergent microorganisms.</title>
        <authorList>
            <person name="Diamond S."/>
            <person name="Andeer P.F."/>
            <person name="Li Z."/>
            <person name="Crits-Christoph A."/>
            <person name="Burstein D."/>
            <person name="Anantharaman K."/>
            <person name="Lane K.R."/>
            <person name="Thomas B.C."/>
            <person name="Pan C."/>
            <person name="Northen T.R."/>
            <person name="Banfield J.F."/>
        </authorList>
    </citation>
    <scope>NUCLEOTIDE SEQUENCE [LARGE SCALE GENOMIC DNA]</scope>
    <source>
        <strain evidence="2">NP_8</strain>
    </source>
</reference>
<comment type="caution">
    <text evidence="2">The sequence shown here is derived from an EMBL/GenBank/DDBJ whole genome shotgun (WGS) entry which is preliminary data.</text>
</comment>
<dbReference type="EMBL" id="VBAP01000042">
    <property type="protein sequence ID" value="TMI75629.1"/>
    <property type="molecule type" value="Genomic_DNA"/>
</dbReference>
<evidence type="ECO:0000256" key="1">
    <source>
        <dbReference type="SAM" id="Phobius"/>
    </source>
</evidence>
<feature type="transmembrane region" description="Helical" evidence="1">
    <location>
        <begin position="39"/>
        <end position="64"/>
    </location>
</feature>
<dbReference type="AlphaFoldDB" id="A0A537IWD5"/>
<keyword evidence="1" id="KW-0472">Membrane</keyword>
<sequence>MTPTATSLTVISALEIVAALWIMGLIFPFYTMAQGKVRGLLTAVMLLFCSLIATGIFWVVVLVMPAELRQPGTWPYWAVLVGFVAVQVIPVLTGMYLWRQMRQ</sequence>
<proteinExistence type="predicted"/>